<dbReference type="RefSeq" id="WP_058495094.1">
    <property type="nucleotide sequence ID" value="NZ_CAAAIU010000015.1"/>
</dbReference>
<dbReference type="OrthoDB" id="5638366at2"/>
<evidence type="ECO:0000313" key="3">
    <source>
        <dbReference type="Proteomes" id="UP000054736"/>
    </source>
</evidence>
<dbReference type="PANTHER" id="PTHR46825:SF7">
    <property type="entry name" value="D-ALANYL-D-ALANINE CARBOXYPEPTIDASE"/>
    <property type="match status" value="1"/>
</dbReference>
<feature type="domain" description="Beta-lactamase-related" evidence="1">
    <location>
        <begin position="67"/>
        <end position="365"/>
    </location>
</feature>
<keyword evidence="2" id="KW-0378">Hydrolase</keyword>
<evidence type="ECO:0000259" key="1">
    <source>
        <dbReference type="Pfam" id="PF00144"/>
    </source>
</evidence>
<dbReference type="STRING" id="1212489.Ldro_0746"/>
<accession>A0A0W0T148</accession>
<protein>
    <submittedName>
        <fullName evidence="2">(Serine-type) D-alanyl-D-alanine carboxypeptidase</fullName>
    </submittedName>
</protein>
<evidence type="ECO:0000313" key="2">
    <source>
        <dbReference type="EMBL" id="KTC89257.1"/>
    </source>
</evidence>
<dbReference type="EMBL" id="LNXY01000008">
    <property type="protein sequence ID" value="KTC89257.1"/>
    <property type="molecule type" value="Genomic_DNA"/>
</dbReference>
<comment type="caution">
    <text evidence="2">The sequence shown here is derived from an EMBL/GenBank/DDBJ whole genome shotgun (WGS) entry which is preliminary data.</text>
</comment>
<dbReference type="PATRIC" id="fig|1212489.4.peg.775"/>
<reference evidence="2 3" key="1">
    <citation type="submission" date="2015-11" db="EMBL/GenBank/DDBJ databases">
        <title>Genomic analysis of 38 Legionella species identifies large and diverse effector repertoires.</title>
        <authorList>
            <person name="Burstein D."/>
            <person name="Amaro F."/>
            <person name="Zusman T."/>
            <person name="Lifshitz Z."/>
            <person name="Cohen O."/>
            <person name="Gilbert J.A."/>
            <person name="Pupko T."/>
            <person name="Shuman H.A."/>
            <person name="Segal G."/>
        </authorList>
    </citation>
    <scope>NUCLEOTIDE SEQUENCE [LARGE SCALE GENOMIC DNA]</scope>
    <source>
        <strain evidence="2 3">ATCC 700990</strain>
    </source>
</reference>
<name>A0A0W0T148_9GAMM</name>
<dbReference type="Pfam" id="PF00144">
    <property type="entry name" value="Beta-lactamase"/>
    <property type="match status" value="1"/>
</dbReference>
<organism evidence="2 3">
    <name type="scientific">Legionella drozanskii LLAP-1</name>
    <dbReference type="NCBI Taxonomy" id="1212489"/>
    <lineage>
        <taxon>Bacteria</taxon>
        <taxon>Pseudomonadati</taxon>
        <taxon>Pseudomonadota</taxon>
        <taxon>Gammaproteobacteria</taxon>
        <taxon>Legionellales</taxon>
        <taxon>Legionellaceae</taxon>
        <taxon>Legionella</taxon>
    </lineage>
</organism>
<dbReference type="InterPro" id="IPR001466">
    <property type="entry name" value="Beta-lactam-related"/>
</dbReference>
<dbReference type="Gene3D" id="3.40.710.10">
    <property type="entry name" value="DD-peptidase/beta-lactamase superfamily"/>
    <property type="match status" value="1"/>
</dbReference>
<dbReference type="PANTHER" id="PTHR46825">
    <property type="entry name" value="D-ALANYL-D-ALANINE-CARBOXYPEPTIDASE/ENDOPEPTIDASE AMPH"/>
    <property type="match status" value="1"/>
</dbReference>
<keyword evidence="2" id="KW-0645">Protease</keyword>
<dbReference type="InterPro" id="IPR050491">
    <property type="entry name" value="AmpC-like"/>
</dbReference>
<dbReference type="AlphaFoldDB" id="A0A0W0T148"/>
<gene>
    <name evidence="2" type="ORF">Ldro_0746</name>
</gene>
<dbReference type="GO" id="GO:0004180">
    <property type="term" value="F:carboxypeptidase activity"/>
    <property type="evidence" value="ECO:0007669"/>
    <property type="project" value="UniProtKB-KW"/>
</dbReference>
<sequence>MINWAKNPNLYRVMIFLIHLFFLKTAISAEVCHKTILTKQLRQSILLTKNEFNINAISFAIKLPNENRPVVINIGTTEMGNKKRITDNNLFQVASITKTFTAELIAEAIMQNQIKKSDTIGKFFPQYKKWANVTIEQLINQTSGIADYDQTKGWWKKLVNNPHKEWSAESLVNIAYSMPENFKPGSGWAYSNTNYVLLGMIVSKTAGYSINTLMKNLFNKTRLTNSYFLNANPPKPIMNEMTHGYYGIDDQTQINTSWLQGAGGIISNSEDVTKWLLQLFTRNDSIGFPITKFAQFVRTDNGKNSHTITETAYSFGLFRMNTPEGLIYFTPGLTAGYTSMMVYAPCLNVYFSYLASRGPMEGFHKKMLMSLMKLVKQNLSHDKVYAPKYCTGLKPSNRFVFPKIG</sequence>
<keyword evidence="3" id="KW-1185">Reference proteome</keyword>
<proteinExistence type="predicted"/>
<dbReference type="InterPro" id="IPR012338">
    <property type="entry name" value="Beta-lactam/transpept-like"/>
</dbReference>
<keyword evidence="2" id="KW-0121">Carboxypeptidase</keyword>
<dbReference type="SUPFAM" id="SSF56601">
    <property type="entry name" value="beta-lactamase/transpeptidase-like"/>
    <property type="match status" value="1"/>
</dbReference>
<dbReference type="Proteomes" id="UP000054736">
    <property type="component" value="Unassembled WGS sequence"/>
</dbReference>